<comment type="caution">
    <text evidence="2">The sequence shown here is derived from an EMBL/GenBank/DDBJ whole genome shotgun (WGS) entry which is preliminary data.</text>
</comment>
<organism evidence="2 3">
    <name type="scientific">Acrasis kona</name>
    <dbReference type="NCBI Taxonomy" id="1008807"/>
    <lineage>
        <taxon>Eukaryota</taxon>
        <taxon>Discoba</taxon>
        <taxon>Heterolobosea</taxon>
        <taxon>Tetramitia</taxon>
        <taxon>Eutetramitia</taxon>
        <taxon>Acrasidae</taxon>
        <taxon>Acrasis</taxon>
    </lineage>
</organism>
<reference evidence="2 3" key="1">
    <citation type="submission" date="2024-03" db="EMBL/GenBank/DDBJ databases">
        <title>The Acrasis kona genome and developmental transcriptomes reveal deep origins of eukaryotic multicellular pathways.</title>
        <authorList>
            <person name="Sheikh S."/>
            <person name="Fu C.-J."/>
            <person name="Brown M.W."/>
            <person name="Baldauf S.L."/>
        </authorList>
    </citation>
    <scope>NUCLEOTIDE SEQUENCE [LARGE SCALE GENOMIC DNA]</scope>
    <source>
        <strain evidence="2 3">ATCC MYA-3509</strain>
    </source>
</reference>
<proteinExistence type="predicted"/>
<evidence type="ECO:0000256" key="1">
    <source>
        <dbReference type="SAM" id="Phobius"/>
    </source>
</evidence>
<keyword evidence="1" id="KW-0472">Membrane</keyword>
<feature type="transmembrane region" description="Helical" evidence="1">
    <location>
        <begin position="43"/>
        <end position="62"/>
    </location>
</feature>
<feature type="transmembrane region" description="Helical" evidence="1">
    <location>
        <begin position="110"/>
        <end position="128"/>
    </location>
</feature>
<dbReference type="EMBL" id="JAOPGA020001252">
    <property type="protein sequence ID" value="KAL0486612.1"/>
    <property type="molecule type" value="Genomic_DNA"/>
</dbReference>
<feature type="transmembrane region" description="Helical" evidence="1">
    <location>
        <begin position="83"/>
        <end position="104"/>
    </location>
</feature>
<evidence type="ECO:0000313" key="2">
    <source>
        <dbReference type="EMBL" id="KAL0486612.1"/>
    </source>
</evidence>
<keyword evidence="3" id="KW-1185">Reference proteome</keyword>
<dbReference type="AlphaFoldDB" id="A0AAW2ZBG2"/>
<keyword evidence="1" id="KW-0812">Transmembrane</keyword>
<keyword evidence="1" id="KW-1133">Transmembrane helix</keyword>
<gene>
    <name evidence="2" type="ORF">AKO1_001562</name>
</gene>
<sequence>MLKAHAADKESIENNTTFSYFFWELLLCILNVFLTPVNNNQILKYFALAHIATHVITAAISLRSQKYLIDRGLEARRKVDLTFELGLLYDTFCHVVMQIFTGYYLNQAGIPLHLVGLMFVIGMGHTAFKIHKSSVSKMDKDD</sequence>
<feature type="transmembrane region" description="Helical" evidence="1">
    <location>
        <begin position="20"/>
        <end position="37"/>
    </location>
</feature>
<protein>
    <submittedName>
        <fullName evidence="2">Tnk2</fullName>
    </submittedName>
</protein>
<name>A0AAW2ZBG2_9EUKA</name>
<accession>A0AAW2ZBG2</accession>
<evidence type="ECO:0000313" key="3">
    <source>
        <dbReference type="Proteomes" id="UP001431209"/>
    </source>
</evidence>
<dbReference type="Proteomes" id="UP001431209">
    <property type="component" value="Unassembled WGS sequence"/>
</dbReference>